<dbReference type="EMBL" id="KV425660">
    <property type="protein sequence ID" value="KZT18828.1"/>
    <property type="molecule type" value="Genomic_DNA"/>
</dbReference>
<gene>
    <name evidence="2" type="ORF">NEOLEDRAFT_1079271</name>
</gene>
<dbReference type="OrthoDB" id="2574879at2759"/>
<proteinExistence type="predicted"/>
<reference evidence="2 3" key="1">
    <citation type="journal article" date="2016" name="Mol. Biol. Evol.">
        <title>Comparative Genomics of Early-Diverging Mushroom-Forming Fungi Provides Insights into the Origins of Lignocellulose Decay Capabilities.</title>
        <authorList>
            <person name="Nagy L.G."/>
            <person name="Riley R."/>
            <person name="Tritt A."/>
            <person name="Adam C."/>
            <person name="Daum C."/>
            <person name="Floudas D."/>
            <person name="Sun H."/>
            <person name="Yadav J.S."/>
            <person name="Pangilinan J."/>
            <person name="Larsson K.H."/>
            <person name="Matsuura K."/>
            <person name="Barry K."/>
            <person name="Labutti K."/>
            <person name="Kuo R."/>
            <person name="Ohm R.A."/>
            <person name="Bhattacharya S.S."/>
            <person name="Shirouzu T."/>
            <person name="Yoshinaga Y."/>
            <person name="Martin F.M."/>
            <person name="Grigoriev I.V."/>
            <person name="Hibbett D.S."/>
        </authorList>
    </citation>
    <scope>NUCLEOTIDE SEQUENCE [LARGE SCALE GENOMIC DNA]</scope>
    <source>
        <strain evidence="2 3">HHB14362 ss-1</strain>
    </source>
</reference>
<dbReference type="InterPro" id="IPR031349">
    <property type="entry name" value="Tfb6"/>
</dbReference>
<keyword evidence="3" id="KW-1185">Reference proteome</keyword>
<accession>A0A165MVA9</accession>
<feature type="compositionally biased region" description="Polar residues" evidence="1">
    <location>
        <begin position="13"/>
        <end position="22"/>
    </location>
</feature>
<dbReference type="AlphaFoldDB" id="A0A165MVA9"/>
<name>A0A165MVA9_9AGAM</name>
<dbReference type="Proteomes" id="UP000076761">
    <property type="component" value="Unassembled WGS sequence"/>
</dbReference>
<feature type="region of interest" description="Disordered" evidence="1">
    <location>
        <begin position="1"/>
        <end position="22"/>
    </location>
</feature>
<evidence type="ECO:0000313" key="3">
    <source>
        <dbReference type="Proteomes" id="UP000076761"/>
    </source>
</evidence>
<dbReference type="Pfam" id="PF17110">
    <property type="entry name" value="TFB6"/>
    <property type="match status" value="1"/>
</dbReference>
<protein>
    <submittedName>
        <fullName evidence="2">Uncharacterized protein</fullName>
    </submittedName>
</protein>
<evidence type="ECO:0000256" key="1">
    <source>
        <dbReference type="SAM" id="MobiDB-lite"/>
    </source>
</evidence>
<evidence type="ECO:0000313" key="2">
    <source>
        <dbReference type="EMBL" id="KZT18828.1"/>
    </source>
</evidence>
<sequence>MTSVVAPEPQPVETGSQNATTTVRTLSPVQERRLVDNLEERFLGITRAFKKRTLPSTSLPTLSSYLDATHTLLALILQIPPVGRPASLRITFLLRLTGDVMTSITGYKPDPETLSQLLAWMNDLDLGWLAVLRGHVWDPSAHAAVEVISDTAPSPMSQTERTRLRSLLVTGTERMEEWLEELDTEGEDYNTALERLGLQQGFDDLFVSSLSEMGGFSGTDPEGMTGTC</sequence>
<organism evidence="2 3">
    <name type="scientific">Neolentinus lepideus HHB14362 ss-1</name>
    <dbReference type="NCBI Taxonomy" id="1314782"/>
    <lineage>
        <taxon>Eukaryota</taxon>
        <taxon>Fungi</taxon>
        <taxon>Dikarya</taxon>
        <taxon>Basidiomycota</taxon>
        <taxon>Agaricomycotina</taxon>
        <taxon>Agaricomycetes</taxon>
        <taxon>Gloeophyllales</taxon>
        <taxon>Gloeophyllaceae</taxon>
        <taxon>Neolentinus</taxon>
    </lineage>
</organism>
<dbReference type="InParanoid" id="A0A165MVA9"/>